<evidence type="ECO:0000256" key="9">
    <source>
        <dbReference type="ARBA" id="ARBA00022833"/>
    </source>
</evidence>
<keyword evidence="11" id="KW-0482">Metalloprotease</keyword>
<organism evidence="19 20">
    <name type="scientific">Glossina brevipalpis</name>
    <dbReference type="NCBI Taxonomy" id="37001"/>
    <lineage>
        <taxon>Eukaryota</taxon>
        <taxon>Metazoa</taxon>
        <taxon>Ecdysozoa</taxon>
        <taxon>Arthropoda</taxon>
        <taxon>Hexapoda</taxon>
        <taxon>Insecta</taxon>
        <taxon>Pterygota</taxon>
        <taxon>Neoptera</taxon>
        <taxon>Endopterygota</taxon>
        <taxon>Diptera</taxon>
        <taxon>Brachycera</taxon>
        <taxon>Muscomorpha</taxon>
        <taxon>Hippoboscoidea</taxon>
        <taxon>Glossinidae</taxon>
        <taxon>Glossina</taxon>
    </lineage>
</organism>
<evidence type="ECO:0000256" key="6">
    <source>
        <dbReference type="ARBA" id="ARBA00022723"/>
    </source>
</evidence>
<feature type="domain" description="Endoplasmic reticulum metallopeptidase 1/1-A TM" evidence="18">
    <location>
        <begin position="443"/>
        <end position="657"/>
    </location>
</feature>
<feature type="transmembrane region" description="Helical" evidence="15">
    <location>
        <begin position="482"/>
        <end position="504"/>
    </location>
</feature>
<name>A0A1A9W2G5_9MUSC</name>
<dbReference type="SUPFAM" id="SSF53187">
    <property type="entry name" value="Zn-dependent exopeptidases"/>
    <property type="match status" value="1"/>
</dbReference>
<dbReference type="InterPro" id="IPR045175">
    <property type="entry name" value="M28_fam"/>
</dbReference>
<protein>
    <recommendedName>
        <fullName evidence="14">FXNA-like protease</fullName>
    </recommendedName>
</protein>
<evidence type="ECO:0000256" key="1">
    <source>
        <dbReference type="ARBA" id="ARBA00001947"/>
    </source>
</evidence>
<dbReference type="STRING" id="37001.A0A1A9W2G5"/>
<reference evidence="20" key="1">
    <citation type="submission" date="2014-03" db="EMBL/GenBank/DDBJ databases">
        <authorList>
            <person name="Aksoy S."/>
            <person name="Warren W."/>
            <person name="Wilson R.K."/>
        </authorList>
    </citation>
    <scope>NUCLEOTIDE SEQUENCE [LARGE SCALE GENOMIC DNA]</scope>
    <source>
        <strain evidence="20">IAEA</strain>
    </source>
</reference>
<feature type="transmembrane region" description="Helical" evidence="15">
    <location>
        <begin position="516"/>
        <end position="537"/>
    </location>
</feature>
<dbReference type="Gene3D" id="3.40.630.10">
    <property type="entry name" value="Zn peptidases"/>
    <property type="match status" value="1"/>
</dbReference>
<dbReference type="Proteomes" id="UP000091820">
    <property type="component" value="Unassembled WGS sequence"/>
</dbReference>
<dbReference type="Pfam" id="PF22249">
    <property type="entry name" value="ERMP1-TM"/>
    <property type="match status" value="1"/>
</dbReference>
<feature type="transmembrane region" description="Helical" evidence="15">
    <location>
        <begin position="543"/>
        <end position="563"/>
    </location>
</feature>
<dbReference type="EnsemblMetazoa" id="GBRI003962-RA">
    <property type="protein sequence ID" value="GBRI003962-PA"/>
    <property type="gene ID" value="GBRI003962"/>
</dbReference>
<dbReference type="CDD" id="cd03875">
    <property type="entry name" value="M28_Fxna_like"/>
    <property type="match status" value="1"/>
</dbReference>
<feature type="transmembrane region" description="Helical" evidence="15">
    <location>
        <begin position="643"/>
        <end position="665"/>
    </location>
</feature>
<dbReference type="InterPro" id="IPR053973">
    <property type="entry name" value="ERMP1-like_C"/>
</dbReference>
<evidence type="ECO:0000256" key="7">
    <source>
        <dbReference type="ARBA" id="ARBA00022801"/>
    </source>
</evidence>
<evidence type="ECO:0000313" key="20">
    <source>
        <dbReference type="Proteomes" id="UP000091820"/>
    </source>
</evidence>
<keyword evidence="9" id="KW-0862">Zinc</keyword>
<evidence type="ECO:0000256" key="8">
    <source>
        <dbReference type="ARBA" id="ARBA00022824"/>
    </source>
</evidence>
<keyword evidence="13" id="KW-0325">Glycoprotein</keyword>
<dbReference type="InterPro" id="IPR053974">
    <property type="entry name" value="ERMP1_1-A_TM"/>
</dbReference>
<dbReference type="Pfam" id="PF04389">
    <property type="entry name" value="Peptidase_M28"/>
    <property type="match status" value="1"/>
</dbReference>
<keyword evidence="6" id="KW-0479">Metal-binding</keyword>
<dbReference type="InterPro" id="IPR048024">
    <property type="entry name" value="Fxna-like_M28_dom"/>
</dbReference>
<keyword evidence="10 15" id="KW-1133">Transmembrane helix</keyword>
<feature type="domain" description="Peptidase M28" evidence="16">
    <location>
        <begin position="174"/>
        <end position="367"/>
    </location>
</feature>
<evidence type="ECO:0000259" key="18">
    <source>
        <dbReference type="Pfam" id="PF22249"/>
    </source>
</evidence>
<sequence>MQLDKTPSSLHSLLRSRKRRELKIWDGEEEEEDEMLIVEPKPRRVFHLTEEKSARISLKCAPFFIAFWAVLYLAIVRTQITNLPKPLYRADEHSNPESFIAERAEITLINLTSIGPRVVGSIANEVTAIKFLLNEIGKIRKEASDFFEFEVEIQEATGNYVHWSMINMYQSIQNVIIKISAKNSNSENYVLINSHYDTVPTSPGAGDDGSMVAIMLEVMRVISKSKGPLEHPIVFLFNGAEENPLQASHAFITQHKWAKNCKALINLDAAGNGGREILFQSGPQHPWLMKYYRQVSHPFATCSAEEIFQAGLIPSDTDFRIFRDFGGVPGYDMAFITNGYVYHTEHDKVNVLPKGSLQHTGDNVLTLAKCLANAQELNDSSQHSEGHVVFFDFLGSFMIFYTESVGIILNIIVCLIAIIAIGLSLYLMAVDSAISLKSMLSSFAASFAVQVATLVAAGGLAFLNALFIDAIGSAMSWYSQKWIFMGLYFCPLFFAMGFLPACYLSKSRKGKLYLGFHIQLLMHSHCLFLIVVTIVLTCFGIRSAYMLMMAVLFYALALIINLITKCYRSVYWFALIMTVCQILPFLYYTSLTHIIYDAMVPMAGRSGSSSNPEIFMCGIAIFFTILFAGFIISLLQFFQKARVLFTTFLIVALVFIIIALTPLGFPYKDKTASQRHALIHAHRIIHDADKTIRVKESGIYVFPQDRNVKILNEHIESIGQRHTVSDYCDKEMFCGMPFYNHRWYKARDFSFWIPIEEDPHIPDEPPILNLLSSNQFTDPFKTNYEFELSGPDHMTIFIGVKGQGRILDWSFNDTMIRENWEPPYFIYFSWGTNRAALKFTILVEKTAETLNKPILEIGIGGHWTHNEKSRPRKYQQFVNSLPDYSTLTDWVATYESWIF</sequence>
<dbReference type="AlphaFoldDB" id="A0A1A9W2G5"/>
<comment type="cofactor">
    <cofactor evidence="1">
        <name>Zn(2+)</name>
        <dbReference type="ChEBI" id="CHEBI:29105"/>
    </cofactor>
</comment>
<evidence type="ECO:0000256" key="15">
    <source>
        <dbReference type="SAM" id="Phobius"/>
    </source>
</evidence>
<feature type="transmembrane region" description="Helical" evidence="15">
    <location>
        <begin position="570"/>
        <end position="594"/>
    </location>
</feature>
<feature type="domain" description="Endoplasmic reticulum metallopeptidase 1-like C-terminal" evidence="17">
    <location>
        <begin position="671"/>
        <end position="897"/>
    </location>
</feature>
<keyword evidence="5 15" id="KW-0812">Transmembrane</keyword>
<feature type="transmembrane region" description="Helical" evidence="15">
    <location>
        <begin position="440"/>
        <end position="462"/>
    </location>
</feature>
<dbReference type="PANTHER" id="PTHR12147:SF22">
    <property type="entry name" value="ENDOPLASMIC RETICULUM METALLOPEPTIDASE 1"/>
    <property type="match status" value="1"/>
</dbReference>
<evidence type="ECO:0000256" key="11">
    <source>
        <dbReference type="ARBA" id="ARBA00023049"/>
    </source>
</evidence>
<evidence type="ECO:0000256" key="3">
    <source>
        <dbReference type="ARBA" id="ARBA00010918"/>
    </source>
</evidence>
<dbReference type="Pfam" id="PF22248">
    <property type="entry name" value="ERMP1_C"/>
    <property type="match status" value="1"/>
</dbReference>
<keyword evidence="4" id="KW-0645">Protease</keyword>
<evidence type="ECO:0000256" key="5">
    <source>
        <dbReference type="ARBA" id="ARBA00022692"/>
    </source>
</evidence>
<evidence type="ECO:0000256" key="2">
    <source>
        <dbReference type="ARBA" id="ARBA00004477"/>
    </source>
</evidence>
<evidence type="ECO:0000259" key="16">
    <source>
        <dbReference type="Pfam" id="PF04389"/>
    </source>
</evidence>
<feature type="transmembrane region" description="Helical" evidence="15">
    <location>
        <begin position="407"/>
        <end position="428"/>
    </location>
</feature>
<feature type="transmembrane region" description="Helical" evidence="15">
    <location>
        <begin position="614"/>
        <end position="636"/>
    </location>
</feature>
<dbReference type="GO" id="GO:0008235">
    <property type="term" value="F:metalloexopeptidase activity"/>
    <property type="evidence" value="ECO:0007669"/>
    <property type="project" value="InterPro"/>
</dbReference>
<evidence type="ECO:0000313" key="19">
    <source>
        <dbReference type="EnsemblMetazoa" id="GBRI003962-PA"/>
    </source>
</evidence>
<dbReference type="VEuPathDB" id="VectorBase:GBRI003962"/>
<evidence type="ECO:0000256" key="4">
    <source>
        <dbReference type="ARBA" id="ARBA00022670"/>
    </source>
</evidence>
<dbReference type="InterPro" id="IPR007484">
    <property type="entry name" value="Peptidase_M28"/>
</dbReference>
<comment type="similarity">
    <text evidence="3">Belongs to the peptidase M28 family.</text>
</comment>
<dbReference type="GO" id="GO:0006508">
    <property type="term" value="P:proteolysis"/>
    <property type="evidence" value="ECO:0007669"/>
    <property type="project" value="UniProtKB-KW"/>
</dbReference>
<dbReference type="PANTHER" id="PTHR12147">
    <property type="entry name" value="METALLOPEPTIDASE M28 FAMILY MEMBER"/>
    <property type="match status" value="1"/>
</dbReference>
<proteinExistence type="inferred from homology"/>
<keyword evidence="20" id="KW-1185">Reference proteome</keyword>
<evidence type="ECO:0000256" key="14">
    <source>
        <dbReference type="ARBA" id="ARBA00078796"/>
    </source>
</evidence>
<dbReference type="FunFam" id="3.40.630.10:FF:000008">
    <property type="entry name" value="Endoplasmic reticulum metallopeptidase 1"/>
    <property type="match status" value="1"/>
</dbReference>
<evidence type="ECO:0000256" key="10">
    <source>
        <dbReference type="ARBA" id="ARBA00022989"/>
    </source>
</evidence>
<reference evidence="19" key="2">
    <citation type="submission" date="2020-05" db="UniProtKB">
        <authorList>
            <consortium name="EnsemblMetazoa"/>
        </authorList>
    </citation>
    <scope>IDENTIFICATION</scope>
    <source>
        <strain evidence="19">IAEA</strain>
    </source>
</reference>
<keyword evidence="8" id="KW-0256">Endoplasmic reticulum</keyword>
<comment type="subcellular location">
    <subcellularLocation>
        <location evidence="2">Endoplasmic reticulum membrane</location>
        <topology evidence="2">Multi-pass membrane protein</topology>
    </subcellularLocation>
</comment>
<dbReference type="GO" id="GO:0046872">
    <property type="term" value="F:metal ion binding"/>
    <property type="evidence" value="ECO:0007669"/>
    <property type="project" value="UniProtKB-KW"/>
</dbReference>
<evidence type="ECO:0000256" key="13">
    <source>
        <dbReference type="ARBA" id="ARBA00023180"/>
    </source>
</evidence>
<accession>A0A1A9W2G5</accession>
<dbReference type="GO" id="GO:0005789">
    <property type="term" value="C:endoplasmic reticulum membrane"/>
    <property type="evidence" value="ECO:0007669"/>
    <property type="project" value="UniProtKB-SubCell"/>
</dbReference>
<keyword evidence="12 15" id="KW-0472">Membrane</keyword>
<evidence type="ECO:0000259" key="17">
    <source>
        <dbReference type="Pfam" id="PF22248"/>
    </source>
</evidence>
<keyword evidence="7" id="KW-0378">Hydrolase</keyword>
<evidence type="ECO:0000256" key="12">
    <source>
        <dbReference type="ARBA" id="ARBA00023136"/>
    </source>
</evidence>